<evidence type="ECO:0000313" key="3">
    <source>
        <dbReference type="Proteomes" id="UP000011083"/>
    </source>
</evidence>
<dbReference type="Pfam" id="PF00307">
    <property type="entry name" value="CH"/>
    <property type="match status" value="1"/>
</dbReference>
<dbReference type="CDD" id="cd00014">
    <property type="entry name" value="CH_SF"/>
    <property type="match status" value="1"/>
</dbReference>
<gene>
    <name evidence="2" type="ORF">ACA1_213320</name>
</gene>
<dbReference type="OrthoDB" id="21360at2759"/>
<dbReference type="InterPro" id="IPR050606">
    <property type="entry name" value="Calponin-like"/>
</dbReference>
<proteinExistence type="predicted"/>
<dbReference type="KEGG" id="acan:ACA1_213320"/>
<evidence type="ECO:0000313" key="2">
    <source>
        <dbReference type="EMBL" id="ELR15035.1"/>
    </source>
</evidence>
<accession>L8GPW2</accession>
<dbReference type="GeneID" id="14915855"/>
<dbReference type="Gene3D" id="1.10.418.10">
    <property type="entry name" value="Calponin-like domain"/>
    <property type="match status" value="1"/>
</dbReference>
<feature type="domain" description="Calponin-homology (CH)" evidence="1">
    <location>
        <begin position="54"/>
        <end position="96"/>
    </location>
</feature>
<dbReference type="InterPro" id="IPR001715">
    <property type="entry name" value="CH_dom"/>
</dbReference>
<protein>
    <recommendedName>
        <fullName evidence="1">Calponin-homology (CH) domain-containing protein</fullName>
    </recommendedName>
</protein>
<dbReference type="GO" id="GO:0015629">
    <property type="term" value="C:actin cytoskeleton"/>
    <property type="evidence" value="ECO:0007669"/>
    <property type="project" value="TreeGrafter"/>
</dbReference>
<dbReference type="VEuPathDB" id="AmoebaDB:ACA1_213320"/>
<reference evidence="2 3" key="1">
    <citation type="journal article" date="2013" name="Genome Biol.">
        <title>Genome of Acanthamoeba castellanii highlights extensive lateral gene transfer and early evolution of tyrosine kinase signaling.</title>
        <authorList>
            <person name="Clarke M."/>
            <person name="Lohan A.J."/>
            <person name="Liu B."/>
            <person name="Lagkouvardos I."/>
            <person name="Roy S."/>
            <person name="Zafar N."/>
            <person name="Bertelli C."/>
            <person name="Schilde C."/>
            <person name="Kianianmomeni A."/>
            <person name="Burglin T.R."/>
            <person name="Frech C."/>
            <person name="Turcotte B."/>
            <person name="Kopec K.O."/>
            <person name="Synnott J.M."/>
            <person name="Choo C."/>
            <person name="Paponov I."/>
            <person name="Finkler A."/>
            <person name="Soon Heng Tan C."/>
            <person name="Hutchins A.P."/>
            <person name="Weinmeier T."/>
            <person name="Rattei T."/>
            <person name="Chu J.S."/>
            <person name="Gimenez G."/>
            <person name="Irimia M."/>
            <person name="Rigden D.J."/>
            <person name="Fitzpatrick D.A."/>
            <person name="Lorenzo-Morales J."/>
            <person name="Bateman A."/>
            <person name="Chiu C.H."/>
            <person name="Tang P."/>
            <person name="Hegemann P."/>
            <person name="Fromm H."/>
            <person name="Raoult D."/>
            <person name="Greub G."/>
            <person name="Miranda-Saavedra D."/>
            <person name="Chen N."/>
            <person name="Nash P."/>
            <person name="Ginger M.L."/>
            <person name="Horn M."/>
            <person name="Schaap P."/>
            <person name="Caler L."/>
            <person name="Loftus B."/>
        </authorList>
    </citation>
    <scope>NUCLEOTIDE SEQUENCE [LARGE SCALE GENOMIC DNA]</scope>
    <source>
        <strain evidence="2 3">Neff</strain>
    </source>
</reference>
<dbReference type="Proteomes" id="UP000011083">
    <property type="component" value="Unassembled WGS sequence"/>
</dbReference>
<dbReference type="PANTHER" id="PTHR47385:SF14">
    <property type="entry name" value="TRANSGELIN"/>
    <property type="match status" value="1"/>
</dbReference>
<evidence type="ECO:0000259" key="1">
    <source>
        <dbReference type="Pfam" id="PF00307"/>
    </source>
</evidence>
<keyword evidence="3" id="KW-1185">Reference proteome</keyword>
<dbReference type="InterPro" id="IPR036872">
    <property type="entry name" value="CH_dom_sf"/>
</dbReference>
<dbReference type="GO" id="GO:0051015">
    <property type="term" value="F:actin filament binding"/>
    <property type="evidence" value="ECO:0007669"/>
    <property type="project" value="TreeGrafter"/>
</dbReference>
<dbReference type="GO" id="GO:0007015">
    <property type="term" value="P:actin filament organization"/>
    <property type="evidence" value="ECO:0007669"/>
    <property type="project" value="TreeGrafter"/>
</dbReference>
<dbReference type="AlphaFoldDB" id="L8GPW2"/>
<name>L8GPW2_ACACF</name>
<dbReference type="EMBL" id="KB008036">
    <property type="protein sequence ID" value="ELR15035.1"/>
    <property type="molecule type" value="Genomic_DNA"/>
</dbReference>
<dbReference type="PANTHER" id="PTHR47385">
    <property type="entry name" value="CALPONIN"/>
    <property type="match status" value="1"/>
</dbReference>
<dbReference type="SUPFAM" id="SSF47576">
    <property type="entry name" value="Calponin-homology domain, CH-domain"/>
    <property type="match status" value="1"/>
</dbReference>
<organism evidence="2 3">
    <name type="scientific">Acanthamoeba castellanii (strain ATCC 30010 / Neff)</name>
    <dbReference type="NCBI Taxonomy" id="1257118"/>
    <lineage>
        <taxon>Eukaryota</taxon>
        <taxon>Amoebozoa</taxon>
        <taxon>Discosea</taxon>
        <taxon>Longamoebia</taxon>
        <taxon>Centramoebida</taxon>
        <taxon>Acanthamoebidae</taxon>
        <taxon>Acanthamoeba</taxon>
    </lineage>
</organism>
<dbReference type="RefSeq" id="XP_004337048.1">
    <property type="nucleotide sequence ID" value="XM_004337000.1"/>
</dbReference>
<sequence>MRGLSLLGETEAQFRKRQNLERQESQQSLYGLDAELKEKEQEKLSMAEYRKMVDDAMAWLEQILGDKGVGDFPDNLKSGRVLCALINKHWPGMIPQVGDRPIPLIERDLFVISDLYEEKYLTGVILNLYALAPIVQRQSSFTGPTLVRYA</sequence>